<dbReference type="RefSeq" id="XP_002678347.1">
    <property type="nucleotide sequence ID" value="XM_002678301.1"/>
</dbReference>
<feature type="coiled-coil region" evidence="1">
    <location>
        <begin position="623"/>
        <end position="660"/>
    </location>
</feature>
<feature type="region of interest" description="Disordered" evidence="2">
    <location>
        <begin position="1"/>
        <end position="33"/>
    </location>
</feature>
<dbReference type="Gene3D" id="3.80.10.10">
    <property type="entry name" value="Ribonuclease Inhibitor"/>
    <property type="match status" value="1"/>
</dbReference>
<feature type="compositionally biased region" description="Basic and acidic residues" evidence="2">
    <location>
        <begin position="9"/>
        <end position="23"/>
    </location>
</feature>
<evidence type="ECO:0000256" key="1">
    <source>
        <dbReference type="SAM" id="Coils"/>
    </source>
</evidence>
<evidence type="ECO:0000313" key="3">
    <source>
        <dbReference type="EMBL" id="EFC45603.1"/>
    </source>
</evidence>
<evidence type="ECO:0000313" key="4">
    <source>
        <dbReference type="Proteomes" id="UP000006671"/>
    </source>
</evidence>
<reference evidence="3 4" key="1">
    <citation type="journal article" date="2010" name="Cell">
        <title>The genome of Naegleria gruberi illuminates early eukaryotic versatility.</title>
        <authorList>
            <person name="Fritz-Laylin L.K."/>
            <person name="Prochnik S.E."/>
            <person name="Ginger M.L."/>
            <person name="Dacks J.B."/>
            <person name="Carpenter M.L."/>
            <person name="Field M.C."/>
            <person name="Kuo A."/>
            <person name="Paredez A."/>
            <person name="Chapman J."/>
            <person name="Pham J."/>
            <person name="Shu S."/>
            <person name="Neupane R."/>
            <person name="Cipriano M."/>
            <person name="Mancuso J."/>
            <person name="Tu H."/>
            <person name="Salamov A."/>
            <person name="Lindquist E."/>
            <person name="Shapiro H."/>
            <person name="Lucas S."/>
            <person name="Grigoriev I.V."/>
            <person name="Cande W.Z."/>
            <person name="Fulton C."/>
            <person name="Rokhsar D.S."/>
            <person name="Dawson S.C."/>
        </authorList>
    </citation>
    <scope>NUCLEOTIDE SEQUENCE [LARGE SCALE GENOMIC DNA]</scope>
    <source>
        <strain evidence="3 4">NEG-M</strain>
    </source>
</reference>
<dbReference type="KEGG" id="ngr:NAEGRDRAFT_66459"/>
<keyword evidence="1" id="KW-0175">Coiled coil</keyword>
<proteinExistence type="predicted"/>
<dbReference type="InParanoid" id="D2VC61"/>
<dbReference type="SUPFAM" id="SSF52058">
    <property type="entry name" value="L domain-like"/>
    <property type="match status" value="1"/>
</dbReference>
<dbReference type="GeneID" id="8857220"/>
<dbReference type="InterPro" id="IPR032675">
    <property type="entry name" value="LRR_dom_sf"/>
</dbReference>
<dbReference type="Proteomes" id="UP000006671">
    <property type="component" value="Unassembled WGS sequence"/>
</dbReference>
<accession>D2VC61</accession>
<keyword evidence="4" id="KW-1185">Reference proteome</keyword>
<evidence type="ECO:0000256" key="2">
    <source>
        <dbReference type="SAM" id="MobiDB-lite"/>
    </source>
</evidence>
<gene>
    <name evidence="3" type="ORF">NAEGRDRAFT_66459</name>
</gene>
<sequence>MGKRKHSKISKEKKNIHQREEKSAPGVVMTNLPDGASLQISTKKKKMSHASSTTPKNDQIGLEMIEKWQQILSLQDTLTLILGYIPEYLLERTMRFVNRDFYLASSVAWRENIRSLKIHASSLKEIEIGIKRWEKLKNLKDVKISFTDFDICYEFDVCCLSHLGFEKIGVVNTTSIFSKSLVDTKWVETLRYLQIDIHQQYFTALFDLNLHTLVVQFLELDDSELIIGKDDKPLFKSLTHLDYSSIAFNNMDEFLNRLVNLKKLRNGDDDMSIENIKLPNLKHYNCMHELMGIEEVFPKLESLKSYSSFSTANVTGAISLKTLKSVTLSLESKTISSIPDALFNLPLLEKLSLLVYCSSLTKCSKINPKPLDNLKKVKLVFFEYENGELPISFFHFRKCSNIEKIRFEEESQKVLVDMNDFSNFPLLKSLAVTAGSASNWNSPICTLESLAINVKKQCSVTLTGLDKLKRLEYVSQNMNSLVQYLNDNSNDCIRDLNISGKDISKFTSFPCCLETLTITHMYLKEINERFVNIVKNQTNLRKLVIEESKFDLVPLLESLTCLIHQISKIQLSGECYPIPYSESKYITNLLKVISIYDSKKIDLKLNREKRRNSIAEEKLLSENETLRQEKVDLLGRIRELEEKQNKSDELIRKLELELASFRNRESMEVTDSKTELILNEITNLSARNQDMIFNYMLEIIPNENDSESELFISLLSKSVYKLEPVDERQQISMAWDKFNSSIMKLIYVNSHEFQRLEWSGVRLKQEWSVSAQE</sequence>
<protein>
    <submittedName>
        <fullName evidence="3">Predicted protein</fullName>
    </submittedName>
</protein>
<dbReference type="EMBL" id="GG738862">
    <property type="protein sequence ID" value="EFC45603.1"/>
    <property type="molecule type" value="Genomic_DNA"/>
</dbReference>
<name>D2VC61_NAEGR</name>
<dbReference type="AlphaFoldDB" id="D2VC61"/>
<dbReference type="VEuPathDB" id="AmoebaDB:NAEGRDRAFT_66459"/>
<organism evidence="4">
    <name type="scientific">Naegleria gruberi</name>
    <name type="common">Amoeba</name>
    <dbReference type="NCBI Taxonomy" id="5762"/>
    <lineage>
        <taxon>Eukaryota</taxon>
        <taxon>Discoba</taxon>
        <taxon>Heterolobosea</taxon>
        <taxon>Tetramitia</taxon>
        <taxon>Eutetramitia</taxon>
        <taxon>Vahlkampfiidae</taxon>
        <taxon>Naegleria</taxon>
    </lineage>
</organism>